<protein>
    <submittedName>
        <fullName evidence="1">Uncharacterized protein</fullName>
    </submittedName>
</protein>
<proteinExistence type="predicted"/>
<accession>A0A0F7L8D5</accession>
<sequence>MSNFAVMSIVVPMGEGTPEQADLITNEIEKVISKATEGMYFYSDVGFLVVPDPSVVPLAAGISDVLRGIAAEIEARMARANQAPPTPDAVLIRGGQPSSEWDLIRRRASGEDISKA</sequence>
<reference evidence="1" key="1">
    <citation type="journal article" date="2015" name="Front. Microbiol.">
        <title>Combining genomic sequencing methods to explore viral diversity and reveal potential virus-host interactions.</title>
        <authorList>
            <person name="Chow C.E."/>
            <person name="Winget D.M."/>
            <person name="White R.A.III."/>
            <person name="Hallam S.J."/>
            <person name="Suttle C.A."/>
        </authorList>
    </citation>
    <scope>NUCLEOTIDE SEQUENCE</scope>
    <source>
        <strain evidence="1">Oxic1_1</strain>
    </source>
</reference>
<reference evidence="1" key="2">
    <citation type="submission" date="2015-03" db="EMBL/GenBank/DDBJ databases">
        <authorList>
            <person name="Chow C.-E.T."/>
            <person name="Winget D.M."/>
            <person name="White R.A.III."/>
            <person name="Hallam S.J."/>
            <person name="Suttle C.A."/>
        </authorList>
    </citation>
    <scope>NUCLEOTIDE SEQUENCE</scope>
    <source>
        <strain evidence="1">Oxic1_1</strain>
    </source>
</reference>
<organism evidence="1">
    <name type="scientific">uncultured marine virus</name>
    <dbReference type="NCBI Taxonomy" id="186617"/>
    <lineage>
        <taxon>Viruses</taxon>
        <taxon>environmental samples</taxon>
    </lineage>
</organism>
<dbReference type="EMBL" id="KR029596">
    <property type="protein sequence ID" value="AKH47682.1"/>
    <property type="molecule type" value="Genomic_DNA"/>
</dbReference>
<evidence type="ECO:0000313" key="1">
    <source>
        <dbReference type="EMBL" id="AKH47682.1"/>
    </source>
</evidence>
<name>A0A0F7L8D5_9VIRU</name>